<name>A0A0V1JCC1_TRIPS</name>
<evidence type="ECO:0000256" key="1">
    <source>
        <dbReference type="SAM" id="MobiDB-lite"/>
    </source>
</evidence>
<reference evidence="2 3" key="1">
    <citation type="submission" date="2015-01" db="EMBL/GenBank/DDBJ databases">
        <title>Evolution of Trichinella species and genotypes.</title>
        <authorList>
            <person name="Korhonen P.K."/>
            <person name="Edoardo P."/>
            <person name="Giuseppe L.R."/>
            <person name="Gasser R.B."/>
        </authorList>
    </citation>
    <scope>NUCLEOTIDE SEQUENCE [LARGE SCALE GENOMIC DNA]</scope>
    <source>
        <strain evidence="2">ISS588</strain>
    </source>
</reference>
<keyword evidence="3" id="KW-1185">Reference proteome</keyword>
<organism evidence="2 3">
    <name type="scientific">Trichinella pseudospiralis</name>
    <name type="common">Parasitic roundworm</name>
    <dbReference type="NCBI Taxonomy" id="6337"/>
    <lineage>
        <taxon>Eukaryota</taxon>
        <taxon>Metazoa</taxon>
        <taxon>Ecdysozoa</taxon>
        <taxon>Nematoda</taxon>
        <taxon>Enoplea</taxon>
        <taxon>Dorylaimia</taxon>
        <taxon>Trichinellida</taxon>
        <taxon>Trichinellidae</taxon>
        <taxon>Trichinella</taxon>
    </lineage>
</organism>
<dbReference type="AlphaFoldDB" id="A0A0V1JCC1"/>
<gene>
    <name evidence="2" type="ORF">T4B_5225</name>
</gene>
<dbReference type="EMBL" id="JYDS01000015">
    <property type="protein sequence ID" value="KRZ32632.1"/>
    <property type="molecule type" value="Genomic_DNA"/>
</dbReference>
<accession>A0A0V1JCC1</accession>
<protein>
    <submittedName>
        <fullName evidence="2">Uncharacterized protein</fullName>
    </submittedName>
</protein>
<dbReference type="Proteomes" id="UP000054805">
    <property type="component" value="Unassembled WGS sequence"/>
</dbReference>
<feature type="region of interest" description="Disordered" evidence="1">
    <location>
        <begin position="80"/>
        <end position="106"/>
    </location>
</feature>
<feature type="compositionally biased region" description="Low complexity" evidence="1">
    <location>
        <begin position="93"/>
        <end position="106"/>
    </location>
</feature>
<comment type="caution">
    <text evidence="2">The sequence shown here is derived from an EMBL/GenBank/DDBJ whole genome shotgun (WGS) entry which is preliminary data.</text>
</comment>
<evidence type="ECO:0000313" key="2">
    <source>
        <dbReference type="EMBL" id="KRZ32632.1"/>
    </source>
</evidence>
<evidence type="ECO:0000313" key="3">
    <source>
        <dbReference type="Proteomes" id="UP000054805"/>
    </source>
</evidence>
<sequence length="106" mass="12519">MLQQLLIEAYRDLEKRVHNHLCIASTERRVNNLRMLAHPAPRLGCVVSNRELKLTVLPKHEKIVDQYLTIEYLCRSNNHSSSHETVLPLDIEQQQQQQQQQQKQQQ</sequence>
<proteinExistence type="predicted"/>